<feature type="compositionally biased region" description="Basic and acidic residues" evidence="1">
    <location>
        <begin position="834"/>
        <end position="846"/>
    </location>
</feature>
<feature type="compositionally biased region" description="Basic and acidic residues" evidence="1">
    <location>
        <begin position="882"/>
        <end position="895"/>
    </location>
</feature>
<feature type="region of interest" description="Disordered" evidence="1">
    <location>
        <begin position="168"/>
        <end position="187"/>
    </location>
</feature>
<dbReference type="AlphaFoldDB" id="A0A2C5XVG9"/>
<feature type="region of interest" description="Disordered" evidence="1">
    <location>
        <begin position="680"/>
        <end position="734"/>
    </location>
</feature>
<feature type="compositionally biased region" description="Polar residues" evidence="1">
    <location>
        <begin position="752"/>
        <end position="782"/>
    </location>
</feature>
<name>A0A2C5XVG9_9HYPO</name>
<dbReference type="OrthoDB" id="4928267at2759"/>
<feature type="region of interest" description="Disordered" evidence="1">
    <location>
        <begin position="104"/>
        <end position="123"/>
    </location>
</feature>
<evidence type="ECO:0000256" key="1">
    <source>
        <dbReference type="SAM" id="MobiDB-lite"/>
    </source>
</evidence>
<reference evidence="2 3" key="1">
    <citation type="submission" date="2017-06" db="EMBL/GenBank/DDBJ databases">
        <title>Ant-infecting Ophiocordyceps genomes reveal a high diversity of potential behavioral manipulation genes and a possible major role for enterotoxins.</title>
        <authorList>
            <person name="De Bekker C."/>
            <person name="Evans H.C."/>
            <person name="Brachmann A."/>
            <person name="Hughes D.P."/>
        </authorList>
    </citation>
    <scope>NUCLEOTIDE SEQUENCE [LARGE SCALE GENOMIC DNA]</scope>
    <source>
        <strain evidence="2 3">Map64</strain>
    </source>
</reference>
<feature type="compositionally biased region" description="Polar residues" evidence="1">
    <location>
        <begin position="864"/>
        <end position="873"/>
    </location>
</feature>
<sequence>MFLANHVAAIHPFNGWLIMTAARIAGPVHIDTLGEVIFLRGDETTSVILRDMWKVWSLLYLPVIFKTGLFLAGKTCSLLFGILAGCSAPEAAATHVCSRGLAGTGSSMQTTGDDSSISAHNGLDSSWSQRASQLVSKLEAEEKTARQARRLFPGSKSAGAQYVSVRKAEAKLPTSRPKGQVSADGRSRSALAMTHRGSDARASGHTYWHRSAHVNETMPSSSRVCTESQVVGVARSAAEEAQSHRTAPMGALRRGRRGVRHVSFAPYVTVVTFERDEVESEASVDEADQAVDSETPSAPAVSLETPSALVVPSGTEVDVAMNGSEVPSLEDSRESEGAEHLLLEAPCVISDYPMGGQSSGLVQSDSMGLIPSEEGPYYATTPMELDVEAPSRESAVANALVLYRDCSGEWSWDEDSCMSDVLATVSVPSPRLEPVEQLDSTMVCELEIEEFLMDELSFSFARLSLNQVGDVDEHMATTLVEDMAFEIDDDLLPANVGSMDVAHGYDYGVAGMELTVPESAPTDTYVPDVVPWVNIAEPEEIDWVQQAQSFHEDASLQTGQWDDLTEIFDTLHYDGEVLESQPAPVELQGQQEEAVGEVGLENTNLVNWDNQEAQTWEADAAELEALVLASFEADEARPSIEEHPSTLLAGTSVSNTETQVGDALPVPTTNLVSDSLLSLAGGEDSSEDETKQDDAATIAARPKLAPRSRQRRLMTVGGSVAQEKQRSGATPVAPQVQVDASSQAGAAVPSAVSATPQSRSIAESPTQHPLESQEVAATTGSETLPAAGQTEPHVVPVSVGGLTLPGGNMLRPAALPVSTPSKPRATPRGPAMTPEERKQAEVDKMQRQARALMNRKKPSIFLSKKNTSPSTKYGTRAPGTADIERELLSGQRLEDLNASERQSREHSMGASPRV</sequence>
<feature type="region of interest" description="Disordered" evidence="1">
    <location>
        <begin position="747"/>
        <end position="914"/>
    </location>
</feature>
<proteinExistence type="predicted"/>
<keyword evidence="3" id="KW-1185">Reference proteome</keyword>
<dbReference type="Proteomes" id="UP000226192">
    <property type="component" value="Unassembled WGS sequence"/>
</dbReference>
<feature type="region of interest" description="Disordered" evidence="1">
    <location>
        <begin position="278"/>
        <end position="305"/>
    </location>
</feature>
<dbReference type="STRING" id="1399860.A0A2C5XVG9"/>
<dbReference type="EMBL" id="NJET01000268">
    <property type="protein sequence ID" value="PHH58932.1"/>
    <property type="molecule type" value="Genomic_DNA"/>
</dbReference>
<accession>A0A2C5XVG9</accession>
<protein>
    <submittedName>
        <fullName evidence="2">Uncharacterized protein</fullName>
    </submittedName>
</protein>
<feature type="compositionally biased region" description="Acidic residues" evidence="1">
    <location>
        <begin position="278"/>
        <end position="291"/>
    </location>
</feature>
<evidence type="ECO:0000313" key="3">
    <source>
        <dbReference type="Proteomes" id="UP000226192"/>
    </source>
</evidence>
<comment type="caution">
    <text evidence="2">The sequence shown here is derived from an EMBL/GenBank/DDBJ whole genome shotgun (WGS) entry which is preliminary data.</text>
</comment>
<evidence type="ECO:0000313" key="2">
    <source>
        <dbReference type="EMBL" id="PHH58932.1"/>
    </source>
</evidence>
<organism evidence="2 3">
    <name type="scientific">Ophiocordyceps australis</name>
    <dbReference type="NCBI Taxonomy" id="1399860"/>
    <lineage>
        <taxon>Eukaryota</taxon>
        <taxon>Fungi</taxon>
        <taxon>Dikarya</taxon>
        <taxon>Ascomycota</taxon>
        <taxon>Pezizomycotina</taxon>
        <taxon>Sordariomycetes</taxon>
        <taxon>Hypocreomycetidae</taxon>
        <taxon>Hypocreales</taxon>
        <taxon>Ophiocordycipitaceae</taxon>
        <taxon>Ophiocordyceps</taxon>
    </lineage>
</organism>
<gene>
    <name evidence="2" type="ORF">CDD81_4082</name>
</gene>